<accession>A0A1I1R9G9</accession>
<keyword evidence="1" id="KW-0812">Transmembrane</keyword>
<dbReference type="InterPro" id="IPR045536">
    <property type="entry name" value="DUF6431"/>
</dbReference>
<evidence type="ECO:0000259" key="2">
    <source>
        <dbReference type="Pfam" id="PF20020"/>
    </source>
</evidence>
<organism evidence="3 4">
    <name type="scientific">Ruminococcus albus</name>
    <dbReference type="NCBI Taxonomy" id="1264"/>
    <lineage>
        <taxon>Bacteria</taxon>
        <taxon>Bacillati</taxon>
        <taxon>Bacillota</taxon>
        <taxon>Clostridia</taxon>
        <taxon>Eubacteriales</taxon>
        <taxon>Oscillospiraceae</taxon>
        <taxon>Ruminococcus</taxon>
    </lineage>
</organism>
<proteinExistence type="predicted"/>
<reference evidence="3 4" key="1">
    <citation type="submission" date="2016-10" db="EMBL/GenBank/DDBJ databases">
        <authorList>
            <person name="de Groot N.N."/>
        </authorList>
    </citation>
    <scope>NUCLEOTIDE SEQUENCE [LARGE SCALE GENOMIC DNA]</scope>
    <source>
        <strain evidence="3 4">AR67</strain>
    </source>
</reference>
<gene>
    <name evidence="3" type="ORF">SAMN02910406_03635</name>
</gene>
<feature type="transmembrane region" description="Helical" evidence="1">
    <location>
        <begin position="21"/>
        <end position="40"/>
    </location>
</feature>
<sequence length="186" mass="21918">MISNHISERKKDSRFAYMISGHNSAIVYTMFIVSSFSAFVKDDIHYIFGKEEAVCPVCGNHMRFNGRCRRFVFRENSRKREKYSMRVFYCSKCYHYHRELPDFVVPFKHLSAKIYAAICDAINEFVDDHSAARICRWVKGFLAFGAAIVRRLKLEHPTLVTNYDSNSTWDTLRYFVRVVVNIGEWK</sequence>
<name>A0A1I1R9G9_RUMAL</name>
<dbReference type="EMBL" id="FOKQ01000061">
    <property type="protein sequence ID" value="SFD30935.1"/>
    <property type="molecule type" value="Genomic_DNA"/>
</dbReference>
<evidence type="ECO:0000313" key="4">
    <source>
        <dbReference type="Proteomes" id="UP000182192"/>
    </source>
</evidence>
<evidence type="ECO:0000313" key="3">
    <source>
        <dbReference type="EMBL" id="SFD30935.1"/>
    </source>
</evidence>
<dbReference type="OrthoDB" id="2857559at2"/>
<feature type="domain" description="DUF6431" evidence="2">
    <location>
        <begin position="55"/>
        <end position="127"/>
    </location>
</feature>
<protein>
    <recommendedName>
        <fullName evidence="2">DUF6431 domain-containing protein</fullName>
    </recommendedName>
</protein>
<dbReference type="Pfam" id="PF20020">
    <property type="entry name" value="DUF6431"/>
    <property type="match status" value="1"/>
</dbReference>
<keyword evidence="1" id="KW-0472">Membrane</keyword>
<dbReference type="AlphaFoldDB" id="A0A1I1R9G9"/>
<evidence type="ECO:0000256" key="1">
    <source>
        <dbReference type="SAM" id="Phobius"/>
    </source>
</evidence>
<dbReference type="Proteomes" id="UP000182192">
    <property type="component" value="Unassembled WGS sequence"/>
</dbReference>
<keyword evidence="1" id="KW-1133">Transmembrane helix</keyword>